<evidence type="ECO:0008006" key="4">
    <source>
        <dbReference type="Google" id="ProtNLM"/>
    </source>
</evidence>
<sequence length="380" mass="45535">MKSRVKNFLLNMYITFSFVSSYDLKIRRQILLILAVLAFFIVLFYYKNFFKKNKKDIYTLGISLLLLLSLIFNIELHNFAYTSVNIIVLLACMLITKEKYEKVINVIKKNLIIFNYINCFLLNFFHVTTSDAKKIFGYTIMRRRTDWVNLSIVSVWALLLLIYSIWSVKENHKRTMYDYINIFTSIVLIFLSGKVNVFIAIIVMILIVTYKKFSKKNNLLILFIEIFFINTSWLFLSFKKIIGKFIDIPFILTGRDRLWQDYYTYIFKNPFKIIVGFNFRQEEVSYINHPHNQYLMIFYILGIFGITLYFLLFYKVLKNTNKNNKLLFNLNIGILILMTGDDYFVLTVMPLHYLIIMCGLYFKKKEVEQYERKLLPKNHR</sequence>
<feature type="transmembrane region" description="Helical" evidence="1">
    <location>
        <begin position="109"/>
        <end position="127"/>
    </location>
</feature>
<dbReference type="AlphaFoldDB" id="D5RFG5"/>
<feature type="transmembrane region" description="Helical" evidence="1">
    <location>
        <begin position="147"/>
        <end position="168"/>
    </location>
</feature>
<feature type="transmembrane region" description="Helical" evidence="1">
    <location>
        <begin position="80"/>
        <end position="97"/>
    </location>
</feature>
<evidence type="ECO:0000313" key="3">
    <source>
        <dbReference type="Proteomes" id="UP000003643"/>
    </source>
</evidence>
<feature type="transmembrane region" description="Helical" evidence="1">
    <location>
        <begin position="180"/>
        <end position="207"/>
    </location>
</feature>
<feature type="transmembrane region" description="Helical" evidence="1">
    <location>
        <begin position="343"/>
        <end position="362"/>
    </location>
</feature>
<reference evidence="2 3" key="1">
    <citation type="submission" date="2010-04" db="EMBL/GenBank/DDBJ databases">
        <authorList>
            <person name="Qin X."/>
            <person name="Bachman B."/>
            <person name="Battles P."/>
            <person name="Bell A."/>
            <person name="Bess C."/>
            <person name="Bickham C."/>
            <person name="Chaboub L."/>
            <person name="Chen D."/>
            <person name="Coyle M."/>
            <person name="Deiros D.R."/>
            <person name="Dinh H."/>
            <person name="Forbes L."/>
            <person name="Fowler G."/>
            <person name="Francisco L."/>
            <person name="Fu Q."/>
            <person name="Gubbala S."/>
            <person name="Hale W."/>
            <person name="Han Y."/>
            <person name="Hemphill L."/>
            <person name="Highlander S.K."/>
            <person name="Hirani K."/>
            <person name="Hogues M."/>
            <person name="Jackson L."/>
            <person name="Jakkamsetti A."/>
            <person name="Javaid M."/>
            <person name="Jiang H."/>
            <person name="Korchina V."/>
            <person name="Kovar C."/>
            <person name="Lara F."/>
            <person name="Lee S."/>
            <person name="Mata R."/>
            <person name="Mathew T."/>
            <person name="Moen C."/>
            <person name="Morales K."/>
            <person name="Munidasa M."/>
            <person name="Nazareth L."/>
            <person name="Ngo R."/>
            <person name="Nguyen L."/>
            <person name="Okwuonu G."/>
            <person name="Ongeri F."/>
            <person name="Patil S."/>
            <person name="Petrosino J."/>
            <person name="Pham C."/>
            <person name="Pham P."/>
            <person name="Pu L.-L."/>
            <person name="Puazo M."/>
            <person name="Raj R."/>
            <person name="Reid J."/>
            <person name="Rouhana J."/>
            <person name="Saada N."/>
            <person name="Shang Y."/>
            <person name="Simmons D."/>
            <person name="Thornton R."/>
            <person name="Warren J."/>
            <person name="Weissenberger G."/>
            <person name="Zhang J."/>
            <person name="Zhang L."/>
            <person name="Zhou C."/>
            <person name="Zhu D."/>
            <person name="Muzny D."/>
            <person name="Worley K."/>
            <person name="Gibbs R."/>
        </authorList>
    </citation>
    <scope>NUCLEOTIDE SEQUENCE [LARGE SCALE GENOMIC DNA]</scope>
    <source>
        <strain evidence="3">ATCC 23726 / VPI 4351</strain>
    </source>
</reference>
<keyword evidence="1" id="KW-0472">Membrane</keyword>
<feature type="transmembrane region" description="Helical" evidence="1">
    <location>
        <begin position="7"/>
        <end position="24"/>
    </location>
</feature>
<feature type="transmembrane region" description="Helical" evidence="1">
    <location>
        <begin position="294"/>
        <end position="314"/>
    </location>
</feature>
<dbReference type="Proteomes" id="UP000003643">
    <property type="component" value="Unassembled WGS sequence"/>
</dbReference>
<feature type="transmembrane region" description="Helical" evidence="1">
    <location>
        <begin position="219"/>
        <end position="236"/>
    </location>
</feature>
<organism evidence="2 3">
    <name type="scientific">Fusobacterium nucleatum subsp. nucleatum (strain ATCC 23726 / VPI 4351)</name>
    <dbReference type="NCBI Taxonomy" id="525283"/>
    <lineage>
        <taxon>Bacteria</taxon>
        <taxon>Fusobacteriati</taxon>
        <taxon>Fusobacteriota</taxon>
        <taxon>Fusobacteriia</taxon>
        <taxon>Fusobacteriales</taxon>
        <taxon>Fusobacteriaceae</taxon>
        <taxon>Fusobacterium</taxon>
    </lineage>
</organism>
<name>D5RFG5_FUSN2</name>
<keyword evidence="1" id="KW-1133">Transmembrane helix</keyword>
<dbReference type="EMBL" id="ADVK01000055">
    <property type="protein sequence ID" value="EFG94429.1"/>
    <property type="molecule type" value="Genomic_DNA"/>
</dbReference>
<gene>
    <name evidence="2" type="ORF">HMPREF0397_1950</name>
</gene>
<protein>
    <recommendedName>
        <fullName evidence="4">O-antigen ligase domain-containing protein</fullName>
    </recommendedName>
</protein>
<feature type="transmembrane region" description="Helical" evidence="1">
    <location>
        <begin position="30"/>
        <end position="46"/>
    </location>
</feature>
<keyword evidence="1" id="KW-0812">Transmembrane</keyword>
<comment type="caution">
    <text evidence="2">The sequence shown here is derived from an EMBL/GenBank/DDBJ whole genome shotgun (WGS) entry which is preliminary data.</text>
</comment>
<dbReference type="RefSeq" id="WP_005904191.1">
    <property type="nucleotide sequence ID" value="NZ_ADVK01000055.1"/>
</dbReference>
<proteinExistence type="predicted"/>
<evidence type="ECO:0000313" key="2">
    <source>
        <dbReference type="EMBL" id="EFG94429.1"/>
    </source>
</evidence>
<feature type="transmembrane region" description="Helical" evidence="1">
    <location>
        <begin position="58"/>
        <end position="74"/>
    </location>
</feature>
<evidence type="ECO:0000256" key="1">
    <source>
        <dbReference type="SAM" id="Phobius"/>
    </source>
</evidence>
<accession>D5RFG5</accession>